<protein>
    <submittedName>
        <fullName evidence="1">Uncharacterized protein</fullName>
    </submittedName>
</protein>
<proteinExistence type="predicted"/>
<dbReference type="AlphaFoldDB" id="A0A3M0I8P2"/>
<dbReference type="Proteomes" id="UP000270471">
    <property type="component" value="Unassembled WGS sequence"/>
</dbReference>
<comment type="caution">
    <text evidence="1">The sequence shown here is derived from an EMBL/GenBank/DDBJ whole genome shotgun (WGS) entry which is preliminary data.</text>
</comment>
<name>A0A3M0I8P2_9ACTN</name>
<accession>A0A3M0I8P2</accession>
<sequence>MWGGHMSAGAAAVGDIMSVLRWAAADPGVPTVLTGERGAALVGVSGRRGVFRVTRLYRAYHGGIFNQVVETCGRCRIGRWERAWGSGASTLPRQGLVQ</sequence>
<reference evidence="1 2" key="1">
    <citation type="submission" date="2017-11" db="EMBL/GenBank/DDBJ databases">
        <title>Draft genome of actinobacteria isolated from guarana (Paullinia cupana (Mart.) Ducke.</title>
        <authorList>
            <person name="Siqueira K.A."/>
            <person name="Liotti R.G."/>
            <person name="Mendes T.A.O."/>
            <person name="Soares M.A."/>
        </authorList>
    </citation>
    <scope>NUCLEOTIDE SEQUENCE [LARGE SCALE GENOMIC DNA]</scope>
    <source>
        <strain evidence="1 2">193</strain>
    </source>
</reference>
<gene>
    <name evidence="1" type="ORF">CTZ28_13725</name>
</gene>
<evidence type="ECO:0000313" key="2">
    <source>
        <dbReference type="Proteomes" id="UP000270471"/>
    </source>
</evidence>
<dbReference type="EMBL" id="PENI01000007">
    <property type="protein sequence ID" value="RMB85215.1"/>
    <property type="molecule type" value="Genomic_DNA"/>
</dbReference>
<organism evidence="1 2">
    <name type="scientific">Streptomyces shenzhenensis</name>
    <dbReference type="NCBI Taxonomy" id="943815"/>
    <lineage>
        <taxon>Bacteria</taxon>
        <taxon>Bacillati</taxon>
        <taxon>Actinomycetota</taxon>
        <taxon>Actinomycetes</taxon>
        <taxon>Kitasatosporales</taxon>
        <taxon>Streptomycetaceae</taxon>
        <taxon>Streptomyces</taxon>
    </lineage>
</organism>
<evidence type="ECO:0000313" key="1">
    <source>
        <dbReference type="EMBL" id="RMB85215.1"/>
    </source>
</evidence>
<keyword evidence="2" id="KW-1185">Reference proteome</keyword>